<reference evidence="3 4" key="1">
    <citation type="submission" date="2014-04" db="EMBL/GenBank/DDBJ databases">
        <authorList>
            <consortium name="DOE Joint Genome Institute"/>
            <person name="Kuo A."/>
            <person name="Martino E."/>
            <person name="Perotto S."/>
            <person name="Kohler A."/>
            <person name="Nagy L.G."/>
            <person name="Floudas D."/>
            <person name="Copeland A."/>
            <person name="Barry K.W."/>
            <person name="Cichocki N."/>
            <person name="Veneault-Fourrey C."/>
            <person name="LaButti K."/>
            <person name="Lindquist E.A."/>
            <person name="Lipzen A."/>
            <person name="Lundell T."/>
            <person name="Morin E."/>
            <person name="Murat C."/>
            <person name="Sun H."/>
            <person name="Tunlid A."/>
            <person name="Henrissat B."/>
            <person name="Grigoriev I.V."/>
            <person name="Hibbett D.S."/>
            <person name="Martin F."/>
            <person name="Nordberg H.P."/>
            <person name="Cantor M.N."/>
            <person name="Hua S.X."/>
        </authorList>
    </citation>
    <scope>NUCLEOTIDE SEQUENCE [LARGE SCALE GENOMIC DNA]</scope>
    <source>
        <strain evidence="3 4">Zn</strain>
    </source>
</reference>
<evidence type="ECO:0000256" key="1">
    <source>
        <dbReference type="SAM" id="MobiDB-lite"/>
    </source>
</evidence>
<feature type="domain" description="Heterokaryon incompatibility" evidence="2">
    <location>
        <begin position="46"/>
        <end position="245"/>
    </location>
</feature>
<dbReference type="InterPro" id="IPR010730">
    <property type="entry name" value="HET"/>
</dbReference>
<feature type="compositionally biased region" description="Basic and acidic residues" evidence="1">
    <location>
        <begin position="456"/>
        <end position="474"/>
    </location>
</feature>
<evidence type="ECO:0000313" key="4">
    <source>
        <dbReference type="Proteomes" id="UP000054321"/>
    </source>
</evidence>
<dbReference type="Pfam" id="PF06985">
    <property type="entry name" value="HET"/>
    <property type="match status" value="1"/>
</dbReference>
<keyword evidence="4" id="KW-1185">Reference proteome</keyword>
<dbReference type="InParanoid" id="A0A0C3G9I2"/>
<sequence length="671" mass="75823">MSTYNYQHLQSSSETRLLRLEPAARYHDTLIGSIIHTSLYSGTHTYEALSYVWDSSSNAWTSTYNWSPPSIKFAFYPLSRNDFEEIPESSYDDSDQLVVNMSPGEIICDGQTVTIGAELFDALRRLRLRDSQRTIWIDAICINQKDIIERNIQVQSMREIYSKADNVLIWVGEHFSSGPASQNLLDFILELEDLITNIMNEHGPNDLQAIERSLIDGYIVYNTRWNFLRALLSQAWFGRVWVLQEVVNAKKAILYAGSGKCDWGTIAAITKWLSMYDVNGPINIRQTICALPAIDMIWNLSRLREDPRKPPLPHLLDVLVDSRLSRSTYPVDKVYGVLGLVSPEDASKITIDYGIAAGDLYRQIALTELSRIGLSILYFCTKPAKKSTVNCPSWVPDWSQPCYHDSLFKLKYKSSAGGNSSPTFRVEEQTLMVKGRLVDTIQLVELARPIPAGEQSDPRSEKDGLDDPKTKLSTERPATNDVTVEPTAVEDLPAMAEIQDKNTTDTHLDVKIWSHDTWFPNVMKIAFPENKLTPASYQALWRTCCCNRTTDGDVPEAQFGDYFADWTKAMNGLKVRDFEGFQNKSRRFMDSFSRFCNNRRFFRTEGNRLGWGPDQMRGGDVVCVISGVDVPLVLRNSGGSGFEVIGDAYVHGIMDGEAMSMGLEEKEIYLA</sequence>
<dbReference type="PANTHER" id="PTHR24148">
    <property type="entry name" value="ANKYRIN REPEAT DOMAIN-CONTAINING PROTEIN 39 HOMOLOG-RELATED"/>
    <property type="match status" value="1"/>
</dbReference>
<feature type="region of interest" description="Disordered" evidence="1">
    <location>
        <begin position="449"/>
        <end position="480"/>
    </location>
</feature>
<gene>
    <name evidence="3" type="ORF">OIDMADRAFT_62175</name>
</gene>
<name>A0A0C3G9I2_OIDMZ</name>
<dbReference type="OrthoDB" id="2157530at2759"/>
<organism evidence="3 4">
    <name type="scientific">Oidiodendron maius (strain Zn)</name>
    <dbReference type="NCBI Taxonomy" id="913774"/>
    <lineage>
        <taxon>Eukaryota</taxon>
        <taxon>Fungi</taxon>
        <taxon>Dikarya</taxon>
        <taxon>Ascomycota</taxon>
        <taxon>Pezizomycotina</taxon>
        <taxon>Leotiomycetes</taxon>
        <taxon>Leotiomycetes incertae sedis</taxon>
        <taxon>Myxotrichaceae</taxon>
        <taxon>Oidiodendron</taxon>
    </lineage>
</organism>
<proteinExistence type="predicted"/>
<protein>
    <recommendedName>
        <fullName evidence="2">Heterokaryon incompatibility domain-containing protein</fullName>
    </recommendedName>
</protein>
<dbReference type="AlphaFoldDB" id="A0A0C3G9I2"/>
<evidence type="ECO:0000259" key="2">
    <source>
        <dbReference type="Pfam" id="PF06985"/>
    </source>
</evidence>
<accession>A0A0C3G9I2</accession>
<dbReference type="Proteomes" id="UP000054321">
    <property type="component" value="Unassembled WGS sequence"/>
</dbReference>
<evidence type="ECO:0000313" key="3">
    <source>
        <dbReference type="EMBL" id="KIM92860.1"/>
    </source>
</evidence>
<dbReference type="InterPro" id="IPR052895">
    <property type="entry name" value="HetReg/Transcr_Mod"/>
</dbReference>
<dbReference type="HOGENOM" id="CLU_004184_7_2_1"/>
<dbReference type="EMBL" id="KN832904">
    <property type="protein sequence ID" value="KIM92860.1"/>
    <property type="molecule type" value="Genomic_DNA"/>
</dbReference>
<dbReference type="Pfam" id="PF26639">
    <property type="entry name" value="Het-6_barrel"/>
    <property type="match status" value="1"/>
</dbReference>
<reference evidence="4" key="2">
    <citation type="submission" date="2015-01" db="EMBL/GenBank/DDBJ databases">
        <title>Evolutionary Origins and Diversification of the Mycorrhizal Mutualists.</title>
        <authorList>
            <consortium name="DOE Joint Genome Institute"/>
            <consortium name="Mycorrhizal Genomics Consortium"/>
            <person name="Kohler A."/>
            <person name="Kuo A."/>
            <person name="Nagy L.G."/>
            <person name="Floudas D."/>
            <person name="Copeland A."/>
            <person name="Barry K.W."/>
            <person name="Cichocki N."/>
            <person name="Veneault-Fourrey C."/>
            <person name="LaButti K."/>
            <person name="Lindquist E.A."/>
            <person name="Lipzen A."/>
            <person name="Lundell T."/>
            <person name="Morin E."/>
            <person name="Murat C."/>
            <person name="Riley R."/>
            <person name="Ohm R."/>
            <person name="Sun H."/>
            <person name="Tunlid A."/>
            <person name="Henrissat B."/>
            <person name="Grigoriev I.V."/>
            <person name="Hibbett D.S."/>
            <person name="Martin F."/>
        </authorList>
    </citation>
    <scope>NUCLEOTIDE SEQUENCE [LARGE SCALE GENOMIC DNA]</scope>
    <source>
        <strain evidence="4">Zn</strain>
    </source>
</reference>
<dbReference type="PANTHER" id="PTHR24148:SF64">
    <property type="entry name" value="HETEROKARYON INCOMPATIBILITY DOMAIN-CONTAINING PROTEIN"/>
    <property type="match status" value="1"/>
</dbReference>